<protein>
    <submittedName>
        <fullName evidence="1">Uncharacterized protein</fullName>
    </submittedName>
</protein>
<dbReference type="AlphaFoldDB" id="A0A0A8ZLZ3"/>
<name>A0A0A8ZLZ3_ARUDO</name>
<sequence length="65" mass="6820">MSASPFTASPSASCRISSITLSLSPFPLSTISSPASCCRHFMSSPPLPPPLIRCGTQSRQKGIHC</sequence>
<accession>A0A0A8ZLZ3</accession>
<evidence type="ECO:0000313" key="1">
    <source>
        <dbReference type="EMBL" id="JAD35867.1"/>
    </source>
</evidence>
<proteinExistence type="predicted"/>
<dbReference type="EMBL" id="GBRH01262028">
    <property type="protein sequence ID" value="JAD35867.1"/>
    <property type="molecule type" value="Transcribed_RNA"/>
</dbReference>
<reference evidence="1" key="2">
    <citation type="journal article" date="2015" name="Data Brief">
        <title>Shoot transcriptome of the giant reed, Arundo donax.</title>
        <authorList>
            <person name="Barrero R.A."/>
            <person name="Guerrero F.D."/>
            <person name="Moolhuijzen P."/>
            <person name="Goolsby J.A."/>
            <person name="Tidwell J."/>
            <person name="Bellgard S.E."/>
            <person name="Bellgard M.I."/>
        </authorList>
    </citation>
    <scope>NUCLEOTIDE SEQUENCE</scope>
    <source>
        <tissue evidence="1">Shoot tissue taken approximately 20 cm above the soil surface</tissue>
    </source>
</reference>
<organism evidence="1">
    <name type="scientific">Arundo donax</name>
    <name type="common">Giant reed</name>
    <name type="synonym">Donax arundinaceus</name>
    <dbReference type="NCBI Taxonomy" id="35708"/>
    <lineage>
        <taxon>Eukaryota</taxon>
        <taxon>Viridiplantae</taxon>
        <taxon>Streptophyta</taxon>
        <taxon>Embryophyta</taxon>
        <taxon>Tracheophyta</taxon>
        <taxon>Spermatophyta</taxon>
        <taxon>Magnoliopsida</taxon>
        <taxon>Liliopsida</taxon>
        <taxon>Poales</taxon>
        <taxon>Poaceae</taxon>
        <taxon>PACMAD clade</taxon>
        <taxon>Arundinoideae</taxon>
        <taxon>Arundineae</taxon>
        <taxon>Arundo</taxon>
    </lineage>
</organism>
<reference evidence="1" key="1">
    <citation type="submission" date="2014-09" db="EMBL/GenBank/DDBJ databases">
        <authorList>
            <person name="Magalhaes I.L.F."/>
            <person name="Oliveira U."/>
            <person name="Santos F.R."/>
            <person name="Vidigal T.H.D.A."/>
            <person name="Brescovit A.D."/>
            <person name="Santos A.J."/>
        </authorList>
    </citation>
    <scope>NUCLEOTIDE SEQUENCE</scope>
    <source>
        <tissue evidence="1">Shoot tissue taken approximately 20 cm above the soil surface</tissue>
    </source>
</reference>